<reference evidence="1 2" key="1">
    <citation type="journal article" date="2016" name="Genome Biol. Evol.">
        <title>Divergent and convergent evolution of fungal pathogenicity.</title>
        <authorList>
            <person name="Shang Y."/>
            <person name="Xiao G."/>
            <person name="Zheng P."/>
            <person name="Cen K."/>
            <person name="Zhan S."/>
            <person name="Wang C."/>
        </authorList>
    </citation>
    <scope>NUCLEOTIDE SEQUENCE [LARGE SCALE GENOMIC DNA]</scope>
    <source>
        <strain evidence="1 2">RCEF 264</strain>
    </source>
</reference>
<name>A0A167YZM8_9HYPO</name>
<dbReference type="EMBL" id="AZHD01000002">
    <property type="protein sequence ID" value="OAA66889.1"/>
    <property type="molecule type" value="Genomic_DNA"/>
</dbReference>
<sequence length="149" mass="16744">MATAKPTETFVGEPAFRTEPPWYVCTVKTERPLPHRVGHGSVSYRLTIDAENGRAYAQLASDADRLAFMQAHADEVRRSAEPDSTFYHDHDAGKRYILYKGTPEYEGLQALSQADGRLWWPEGTPEAEAVVAYFKTHAHEVRNVPARLA</sequence>
<protein>
    <submittedName>
        <fullName evidence="1">Uncharacterized protein</fullName>
    </submittedName>
</protein>
<dbReference type="AlphaFoldDB" id="A0A167YZM8"/>
<comment type="caution">
    <text evidence="1">The sequence shown here is derived from an EMBL/GenBank/DDBJ whole genome shotgun (WGS) entry which is preliminary data.</text>
</comment>
<evidence type="ECO:0000313" key="2">
    <source>
        <dbReference type="Proteomes" id="UP000076874"/>
    </source>
</evidence>
<accession>A0A167YZM8</accession>
<dbReference type="Proteomes" id="UP000076874">
    <property type="component" value="Unassembled WGS sequence"/>
</dbReference>
<keyword evidence="2" id="KW-1185">Reference proteome</keyword>
<gene>
    <name evidence="1" type="ORF">SPI_01465</name>
</gene>
<evidence type="ECO:0000313" key="1">
    <source>
        <dbReference type="EMBL" id="OAA66889.1"/>
    </source>
</evidence>
<proteinExistence type="predicted"/>
<organism evidence="1 2">
    <name type="scientific">Niveomyces insectorum RCEF 264</name>
    <dbReference type="NCBI Taxonomy" id="1081102"/>
    <lineage>
        <taxon>Eukaryota</taxon>
        <taxon>Fungi</taxon>
        <taxon>Dikarya</taxon>
        <taxon>Ascomycota</taxon>
        <taxon>Pezizomycotina</taxon>
        <taxon>Sordariomycetes</taxon>
        <taxon>Hypocreomycetidae</taxon>
        <taxon>Hypocreales</taxon>
        <taxon>Cordycipitaceae</taxon>
        <taxon>Niveomyces</taxon>
    </lineage>
</organism>
<dbReference type="OrthoDB" id="4643110at2759"/>